<keyword evidence="7 17" id="KW-1133">Transmembrane helix</keyword>
<evidence type="ECO:0000256" key="14">
    <source>
        <dbReference type="ARBA" id="ARBA00045772"/>
    </source>
</evidence>
<comment type="similarity">
    <text evidence="10">Belongs to the SPTSS family. SPTSSB subfamily.</text>
</comment>
<dbReference type="Proteomes" id="UP000198323">
    <property type="component" value="Unassembled WGS sequence"/>
</dbReference>
<name>A0A226N6E4_CALSU</name>
<comment type="caution">
    <text evidence="18">The sequence shown here is derived from an EMBL/GenBank/DDBJ whole genome shotgun (WGS) entry which is preliminary data.</text>
</comment>
<keyword evidence="6" id="KW-0746">Sphingolipid metabolism</keyword>
<evidence type="ECO:0000256" key="12">
    <source>
        <dbReference type="ARBA" id="ARBA00041982"/>
    </source>
</evidence>
<keyword evidence="9 17" id="KW-0472">Membrane</keyword>
<evidence type="ECO:0000256" key="8">
    <source>
        <dbReference type="ARBA" id="ARBA00023098"/>
    </source>
</evidence>
<proteinExistence type="inferred from homology"/>
<keyword evidence="5" id="KW-0256">Endoplasmic reticulum</keyword>
<evidence type="ECO:0000256" key="6">
    <source>
        <dbReference type="ARBA" id="ARBA00022919"/>
    </source>
</evidence>
<evidence type="ECO:0000256" key="7">
    <source>
        <dbReference type="ARBA" id="ARBA00022989"/>
    </source>
</evidence>
<evidence type="ECO:0000256" key="2">
    <source>
        <dbReference type="ARBA" id="ARBA00004760"/>
    </source>
</evidence>
<accession>A0A226N6E4</accession>
<sequence>MPIHVSFSSRTHQQSSAPAQSPNVRRERELRVRSAWRKLEKKALVNHVSQQLNGTSKLVLMDTALTKPHVHGARSPPKNHWNLAMDIKRVKDYIYWLYYQYLLITCSYVLEPWEQSMFHTITVTVFAMVVYTAYVFVPIHVRLAFEFFSQIFGGQPDSTVSVVN</sequence>
<evidence type="ECO:0000256" key="9">
    <source>
        <dbReference type="ARBA" id="ARBA00023136"/>
    </source>
</evidence>
<dbReference type="GO" id="GO:0046513">
    <property type="term" value="P:ceramide biosynthetic process"/>
    <property type="evidence" value="ECO:0007669"/>
    <property type="project" value="TreeGrafter"/>
</dbReference>
<dbReference type="STRING" id="9009.A0A226N6E4"/>
<evidence type="ECO:0000256" key="16">
    <source>
        <dbReference type="SAM" id="MobiDB-lite"/>
    </source>
</evidence>
<evidence type="ECO:0000256" key="10">
    <source>
        <dbReference type="ARBA" id="ARBA00038059"/>
    </source>
</evidence>
<comment type="subcellular location">
    <subcellularLocation>
        <location evidence="1">Endoplasmic reticulum membrane</location>
        <topology evidence="1">Multi-pass membrane protein</topology>
    </subcellularLocation>
</comment>
<evidence type="ECO:0000256" key="13">
    <source>
        <dbReference type="ARBA" id="ARBA00042334"/>
    </source>
</evidence>
<comment type="pathway">
    <text evidence="2">Lipid metabolism; sphingolipid metabolism.</text>
</comment>
<dbReference type="AlphaFoldDB" id="A0A226N6E4"/>
<dbReference type="GO" id="GO:0007029">
    <property type="term" value="P:endoplasmic reticulum organization"/>
    <property type="evidence" value="ECO:0007669"/>
    <property type="project" value="TreeGrafter"/>
</dbReference>
<evidence type="ECO:0000256" key="4">
    <source>
        <dbReference type="ARBA" id="ARBA00022692"/>
    </source>
</evidence>
<dbReference type="GO" id="GO:0017059">
    <property type="term" value="C:serine palmitoyltransferase complex"/>
    <property type="evidence" value="ECO:0007669"/>
    <property type="project" value="TreeGrafter"/>
</dbReference>
<evidence type="ECO:0000256" key="17">
    <source>
        <dbReference type="SAM" id="Phobius"/>
    </source>
</evidence>
<feature type="region of interest" description="Disordered" evidence="16">
    <location>
        <begin position="1"/>
        <end position="27"/>
    </location>
</feature>
<evidence type="ECO:0000313" key="18">
    <source>
        <dbReference type="EMBL" id="OXB63111.1"/>
    </source>
</evidence>
<dbReference type="InterPro" id="IPR024512">
    <property type="entry name" value="Ser_palmitoyltrfase_ssu-like"/>
</dbReference>
<dbReference type="Pfam" id="PF11779">
    <property type="entry name" value="SPT_ssu-like"/>
    <property type="match status" value="1"/>
</dbReference>
<keyword evidence="8" id="KW-0443">Lipid metabolism</keyword>
<dbReference type="UniPathway" id="UPA00222"/>
<dbReference type="GO" id="GO:0005789">
    <property type="term" value="C:endoplasmic reticulum membrane"/>
    <property type="evidence" value="ECO:0007669"/>
    <property type="project" value="UniProtKB-SubCell"/>
</dbReference>
<feature type="transmembrane region" description="Helical" evidence="17">
    <location>
        <begin position="93"/>
        <end position="110"/>
    </location>
</feature>
<evidence type="ECO:0000256" key="5">
    <source>
        <dbReference type="ARBA" id="ARBA00022824"/>
    </source>
</evidence>
<organism evidence="18 19">
    <name type="scientific">Callipepla squamata</name>
    <name type="common">Scaled quail</name>
    <dbReference type="NCBI Taxonomy" id="9009"/>
    <lineage>
        <taxon>Eukaryota</taxon>
        <taxon>Metazoa</taxon>
        <taxon>Chordata</taxon>
        <taxon>Craniata</taxon>
        <taxon>Vertebrata</taxon>
        <taxon>Euteleostomi</taxon>
        <taxon>Archelosauria</taxon>
        <taxon>Archosauria</taxon>
        <taxon>Dinosauria</taxon>
        <taxon>Saurischia</taxon>
        <taxon>Theropoda</taxon>
        <taxon>Coelurosauria</taxon>
        <taxon>Aves</taxon>
        <taxon>Neognathae</taxon>
        <taxon>Galloanserae</taxon>
        <taxon>Galliformes</taxon>
        <taxon>Odontophoridae</taxon>
        <taxon>Callipepla</taxon>
    </lineage>
</organism>
<dbReference type="GO" id="GO:0004758">
    <property type="term" value="F:serine C-palmitoyltransferase activity"/>
    <property type="evidence" value="ECO:0007669"/>
    <property type="project" value="TreeGrafter"/>
</dbReference>
<evidence type="ECO:0000256" key="1">
    <source>
        <dbReference type="ARBA" id="ARBA00004477"/>
    </source>
</evidence>
<feature type="compositionally biased region" description="Polar residues" evidence="16">
    <location>
        <begin position="1"/>
        <end position="23"/>
    </location>
</feature>
<dbReference type="OrthoDB" id="202672at2759"/>
<gene>
    <name evidence="18" type="ORF">ASZ78_000343</name>
</gene>
<evidence type="ECO:0000313" key="19">
    <source>
        <dbReference type="Proteomes" id="UP000198323"/>
    </source>
</evidence>
<evidence type="ECO:0000256" key="3">
    <source>
        <dbReference type="ARBA" id="ARBA00004991"/>
    </source>
</evidence>
<protein>
    <recommendedName>
        <fullName evidence="11">Serine palmitoyltransferase small subunit B</fullName>
    </recommendedName>
    <alternativeName>
        <fullName evidence="13">Protein ADMP</fullName>
    </alternativeName>
    <alternativeName>
        <fullName evidence="12">Small subunit of serine palmitoyltransferase B</fullName>
    </alternativeName>
</protein>
<dbReference type="PANTHER" id="PTHR28612">
    <property type="entry name" value="SERINE PALMITOYLTRANSFERASE SMALL SUBUNIT B"/>
    <property type="match status" value="1"/>
</dbReference>
<feature type="transmembrane region" description="Helical" evidence="17">
    <location>
        <begin position="116"/>
        <end position="137"/>
    </location>
</feature>
<dbReference type="EMBL" id="MCFN01000180">
    <property type="protein sequence ID" value="OXB63111.1"/>
    <property type="molecule type" value="Genomic_DNA"/>
</dbReference>
<keyword evidence="4 17" id="KW-0812">Transmembrane</keyword>
<dbReference type="PANTHER" id="PTHR28612:SF1">
    <property type="entry name" value="SERINE PALMITOYLTRANSFERASE SMALL SUBUNIT B"/>
    <property type="match status" value="1"/>
</dbReference>
<comment type="pathway">
    <text evidence="3">Sphingolipid metabolism.</text>
</comment>
<comment type="subunit">
    <text evidence="15">Component of the serine palmitoyltransferase (SPT) complex, which is composed of SPTLC1, SPTLC2 or SPTLC3 and SPTSSA or SPTSSB. The heterodimer consisting of SPTLC1 and SPTLC2/SPTLC3 forms the catalytic core of the enzyme, while SPTSSA or SPTSSB subunits determine substrate specificity. SPT also interacts with ORMDL proteins, especially ORMDL3, which negatively regulate SPT activity in the presence of ceramides.</text>
</comment>
<keyword evidence="19" id="KW-1185">Reference proteome</keyword>
<comment type="function">
    <text evidence="14">Component of the serine palmitoyltransferase multisubunit enzyme (SPT) that catalyzes the initial and rate-limiting step in sphingolipid biosynthesis by condensing L-serine and activated acyl-CoA (most commonly palmitoyl-CoA) to form long-chain bases. The SPT complex is composed of SPTLC1, SPTLC2 or SPTLC3 and SPTSSA or SPTSSB. Within this complex, the heterodimer consisting of SPTLC1 and SPTLC2/SPTLC3 forms the catalytic core. Within the SPT complex, SPTSSB stimulates the catalytic activity and plays a role in substrate specificity. SPT complexes with this subunit showing a preference for longer acyl-CoAs. The SPTLC1-SPTLC2-SPTSSB complex shows a strong preference for C18-CoA substrate, while the SPTLC1-SPTLC3-SPTSSB isozyme displays an ability to use a broader range of acyl-CoAs, without apparent preference.</text>
</comment>
<evidence type="ECO:0000256" key="11">
    <source>
        <dbReference type="ARBA" id="ARBA00041140"/>
    </source>
</evidence>
<reference evidence="18 19" key="1">
    <citation type="submission" date="2016-07" db="EMBL/GenBank/DDBJ databases">
        <title>Disparate Historic Effective Population Sizes Predicted by Modern Levels of Genome Diversity for the Scaled Quail (Callipepla squamata) and the Northern Bobwhite (Colinus virginianus): Inferences from First and Second Generation Draft Genome Assemblies for Sympatric New World Quail.</title>
        <authorList>
            <person name="Oldeschulte D.L."/>
            <person name="Halley Y.A."/>
            <person name="Bhattarai E.K."/>
            <person name="Brashear W.A."/>
            <person name="Hill J."/>
            <person name="Metz R.P."/>
            <person name="Johnson C.D."/>
            <person name="Rollins D."/>
            <person name="Peterson M.J."/>
            <person name="Bickhart D.M."/>
            <person name="Decker J.E."/>
            <person name="Seabury C.M."/>
        </authorList>
    </citation>
    <scope>NUCLEOTIDE SEQUENCE [LARGE SCALE GENOMIC DNA]</scope>
    <source>
        <strain evidence="18 19">Texas</strain>
        <tissue evidence="18">Leg muscle</tissue>
    </source>
</reference>
<evidence type="ECO:0000256" key="15">
    <source>
        <dbReference type="ARBA" id="ARBA00046416"/>
    </source>
</evidence>